<sequence>MDKLPPEITQRIVNLVLHDLRWSDFERYNRKKLIASYAAVSREWQALIEPDTFERLCLDDQDLKYALENGIFTPARQSYIRYLSLEVGLPEWESPHGLLMSPQHRSEVFFSALADLLDCMSSWPLRPRGLTLNLGFWPLGTDVKNNDIQYSGTAIGFRPEDTHHRQLPEVAAVTSIFHDWNCDTLLYLNPYTACEIASLFPNLRTFNLNLIDRGDNSGNEDDQLRRVQQRKDVAKGLKMLPGSIREFTINEIVNQGAKEERYFNPLCEAGSLDPFSVALREFSKQLEKLKTEGGMSIGREFFYHPDLDKEGEEALWPRLRHISLEVQTRAPQGQFIFNEKWRVWDKKVHPDPAAMTIPSDQVDLYCFAVAQAATRMPQLEVIEIEWSSVELPSTLVYYVRDGRSDAEFEWDSSPSVYLSGKVQDAWWKAAQIHLRDGGEFSFSVEDTCGVRIRRRWMGSEFLVEPYTLIDWTRTKI</sequence>
<comment type="caution">
    <text evidence="2">The sequence shown here is derived from an EMBL/GenBank/DDBJ whole genome shotgun (WGS) entry which is preliminary data.</text>
</comment>
<organism evidence="2 3">
    <name type="scientific">Apiospora arundinis</name>
    <dbReference type="NCBI Taxonomy" id="335852"/>
    <lineage>
        <taxon>Eukaryota</taxon>
        <taxon>Fungi</taxon>
        <taxon>Dikarya</taxon>
        <taxon>Ascomycota</taxon>
        <taxon>Pezizomycotina</taxon>
        <taxon>Sordariomycetes</taxon>
        <taxon>Xylariomycetidae</taxon>
        <taxon>Amphisphaeriales</taxon>
        <taxon>Apiosporaceae</taxon>
        <taxon>Apiospora</taxon>
    </lineage>
</organism>
<dbReference type="EMBL" id="JAPCWZ010000002">
    <property type="protein sequence ID" value="KAK8877696.1"/>
    <property type="molecule type" value="Genomic_DNA"/>
</dbReference>
<accession>A0ABR2JIQ6</accession>
<name>A0ABR2JIQ6_9PEZI</name>
<protein>
    <recommendedName>
        <fullName evidence="1">DUF6546 domain-containing protein</fullName>
    </recommendedName>
</protein>
<dbReference type="Proteomes" id="UP001390339">
    <property type="component" value="Unassembled WGS sequence"/>
</dbReference>
<evidence type="ECO:0000313" key="3">
    <source>
        <dbReference type="Proteomes" id="UP001390339"/>
    </source>
</evidence>
<gene>
    <name evidence="2" type="ORF">PGQ11_002642</name>
</gene>
<keyword evidence="3" id="KW-1185">Reference proteome</keyword>
<dbReference type="InterPro" id="IPR046676">
    <property type="entry name" value="DUF6546"/>
</dbReference>
<evidence type="ECO:0000259" key="1">
    <source>
        <dbReference type="Pfam" id="PF20183"/>
    </source>
</evidence>
<evidence type="ECO:0000313" key="2">
    <source>
        <dbReference type="EMBL" id="KAK8877696.1"/>
    </source>
</evidence>
<proteinExistence type="predicted"/>
<feature type="domain" description="DUF6546" evidence="1">
    <location>
        <begin position="276"/>
        <end position="443"/>
    </location>
</feature>
<reference evidence="2 3" key="1">
    <citation type="journal article" date="2024" name="IMA Fungus">
        <title>Apiospora arundinis, a panoply of carbohydrate-active enzymes and secondary metabolites.</title>
        <authorList>
            <person name="Sorensen T."/>
            <person name="Petersen C."/>
            <person name="Muurmann A.T."/>
            <person name="Christiansen J.V."/>
            <person name="Brundto M.L."/>
            <person name="Overgaard C.K."/>
            <person name="Boysen A.T."/>
            <person name="Wollenberg R.D."/>
            <person name="Larsen T.O."/>
            <person name="Sorensen J.L."/>
            <person name="Nielsen K.L."/>
            <person name="Sondergaard T.E."/>
        </authorList>
    </citation>
    <scope>NUCLEOTIDE SEQUENCE [LARGE SCALE GENOMIC DNA]</scope>
    <source>
        <strain evidence="2 3">AAU 773</strain>
    </source>
</reference>
<dbReference type="Pfam" id="PF20183">
    <property type="entry name" value="DUF6546"/>
    <property type="match status" value="1"/>
</dbReference>